<dbReference type="Proteomes" id="UP000831151">
    <property type="component" value="Chromosome"/>
</dbReference>
<dbReference type="AlphaFoldDB" id="A0A9E7DIM3"/>
<organism evidence="2 3">
    <name type="scientific">Fenollaria massiliensis</name>
    <dbReference type="NCBI Taxonomy" id="938288"/>
    <lineage>
        <taxon>Bacteria</taxon>
        <taxon>Bacillati</taxon>
        <taxon>Bacillota</taxon>
        <taxon>Clostridia</taxon>
        <taxon>Eubacteriales</taxon>
        <taxon>Fenollaria</taxon>
    </lineage>
</organism>
<dbReference type="EMBL" id="CP096649">
    <property type="protein sequence ID" value="UQK58549.1"/>
    <property type="molecule type" value="Genomic_DNA"/>
</dbReference>
<protein>
    <submittedName>
        <fullName evidence="2">TIGR03936 family radical SAM-associated protein</fullName>
    </submittedName>
</protein>
<sequence>MKILCKFTKLGYLKFISHLDLVDLFQRTLFQNKVDVKFSEGFNPHPRMSIAYPLPLGIESNSEYMEIYLNSRIDLKDFLIKMNERLPAGIKIVEAMYDDDESISNKVKSVVYAFKLLNTFFDKNKNIDIAKELYKINSMDIVEIERKRKKGKRRIFVKENAKEYLKRLELKDDAIYAYIKMSENGSLKPALIFDILNNYTNINMDELDIDLERIGLYQDEDGLKEIFL</sequence>
<proteinExistence type="predicted"/>
<dbReference type="Pfam" id="PF10105">
    <property type="entry name" value="DUF2344"/>
    <property type="match status" value="1"/>
</dbReference>
<evidence type="ECO:0000313" key="3">
    <source>
        <dbReference type="Proteomes" id="UP000831151"/>
    </source>
</evidence>
<dbReference type="RefSeq" id="WP_249242158.1">
    <property type="nucleotide sequence ID" value="NZ_CP096649.1"/>
</dbReference>
<keyword evidence="3" id="KW-1185">Reference proteome</keyword>
<evidence type="ECO:0000259" key="1">
    <source>
        <dbReference type="Pfam" id="PF10105"/>
    </source>
</evidence>
<gene>
    <name evidence="2" type="ORF">M1R53_04730</name>
</gene>
<dbReference type="InterPro" id="IPR018768">
    <property type="entry name" value="DUF2344"/>
</dbReference>
<name>A0A9E7DIM3_9FIRM</name>
<dbReference type="NCBIfam" id="TIGR03936">
    <property type="entry name" value="sam_1_link_chp"/>
    <property type="match status" value="1"/>
</dbReference>
<feature type="domain" description="DUF2344" evidence="1">
    <location>
        <begin position="2"/>
        <end position="189"/>
    </location>
</feature>
<accession>A0A9E7DIM3</accession>
<evidence type="ECO:0000313" key="2">
    <source>
        <dbReference type="EMBL" id="UQK58549.1"/>
    </source>
</evidence>
<dbReference type="KEGG" id="fms:M1R53_04730"/>
<reference evidence="2" key="1">
    <citation type="submission" date="2022-04" db="EMBL/GenBank/DDBJ databases">
        <title>Complete genome sequences of Ezakiella coagulans and Fenollaria massiliensis.</title>
        <authorList>
            <person name="France M.T."/>
            <person name="Clifford J."/>
            <person name="Narina S."/>
            <person name="Rutt L."/>
            <person name="Ravel J."/>
        </authorList>
    </citation>
    <scope>NUCLEOTIDE SEQUENCE</scope>
    <source>
        <strain evidence="2">C0061C2</strain>
    </source>
</reference>